<reference evidence="1 2" key="1">
    <citation type="journal article" date="2023" name="Science">
        <title>Complex scaffold remodeling in plant triterpene biosynthesis.</title>
        <authorList>
            <person name="De La Pena R."/>
            <person name="Hodgson H."/>
            <person name="Liu J.C."/>
            <person name="Stephenson M.J."/>
            <person name="Martin A.C."/>
            <person name="Owen C."/>
            <person name="Harkess A."/>
            <person name="Leebens-Mack J."/>
            <person name="Jimenez L.E."/>
            <person name="Osbourn A."/>
            <person name="Sattely E.S."/>
        </authorList>
    </citation>
    <scope>NUCLEOTIDE SEQUENCE [LARGE SCALE GENOMIC DNA]</scope>
    <source>
        <strain evidence="2">cv. JPN11</strain>
        <tissue evidence="1">Leaf</tissue>
    </source>
</reference>
<comment type="caution">
    <text evidence="1">The sequence shown here is derived from an EMBL/GenBank/DDBJ whole genome shotgun (WGS) entry which is preliminary data.</text>
</comment>
<accession>A0ACC1X6C4</accession>
<protein>
    <submittedName>
        <fullName evidence="1">Polyvinylalcohol dehydrogenase-like</fullName>
    </submittedName>
</protein>
<organism evidence="1 2">
    <name type="scientific">Melia azedarach</name>
    <name type="common">Chinaberry tree</name>
    <dbReference type="NCBI Taxonomy" id="155640"/>
    <lineage>
        <taxon>Eukaryota</taxon>
        <taxon>Viridiplantae</taxon>
        <taxon>Streptophyta</taxon>
        <taxon>Embryophyta</taxon>
        <taxon>Tracheophyta</taxon>
        <taxon>Spermatophyta</taxon>
        <taxon>Magnoliopsida</taxon>
        <taxon>eudicotyledons</taxon>
        <taxon>Gunneridae</taxon>
        <taxon>Pentapetalae</taxon>
        <taxon>rosids</taxon>
        <taxon>malvids</taxon>
        <taxon>Sapindales</taxon>
        <taxon>Meliaceae</taxon>
        <taxon>Melia</taxon>
    </lineage>
</organism>
<name>A0ACC1X6C4_MELAZ</name>
<proteinExistence type="predicted"/>
<sequence>MIGNPGKVTSLIIASDGYLLWKKNLEALTGLNGTGLVLNVNVTVSRSTPTVAGELLIFGIYGPAVVIAVKRLTGELAWKRKLDDHAASIVTTSGTYYNGKPLFSSPKNRRLPEKENNQTIPSHPDSCVEPDNHLESILAFDLESSEIKRYHQLGGYDVWFFACSNVSTPNCPPGPNPDAYFGEAPMILSIYVKGRKKDIVAAVQKSGFAWALDRDNGSLVWSTKAGPGGYIGGGIWEVATDEKRVYTNIANSENKNFTLTPSGKTVTAGGWVAMDARDAKILWLVVDPRNSTGSGPVTVANGVPFGGSTYKRGPIYAINTKNGEILWSYDTSYCFWRDFTFSAGTSLFAVCVR</sequence>
<evidence type="ECO:0000313" key="1">
    <source>
        <dbReference type="EMBL" id="KAJ4707005.1"/>
    </source>
</evidence>
<dbReference type="Proteomes" id="UP001164539">
    <property type="component" value="Chromosome 11"/>
</dbReference>
<gene>
    <name evidence="1" type="ORF">OWV82_020581</name>
</gene>
<evidence type="ECO:0000313" key="2">
    <source>
        <dbReference type="Proteomes" id="UP001164539"/>
    </source>
</evidence>
<dbReference type="EMBL" id="CM051404">
    <property type="protein sequence ID" value="KAJ4707005.1"/>
    <property type="molecule type" value="Genomic_DNA"/>
</dbReference>
<keyword evidence="2" id="KW-1185">Reference proteome</keyword>